<gene>
    <name evidence="5" type="primary">citG</name>
    <name evidence="6" type="ORF">DS831_03805</name>
</gene>
<keyword evidence="7" id="KW-1185">Reference proteome</keyword>
<dbReference type="HAMAP" id="MF_00397">
    <property type="entry name" value="CitG"/>
    <property type="match status" value="1"/>
</dbReference>
<evidence type="ECO:0000256" key="5">
    <source>
        <dbReference type="HAMAP-Rule" id="MF_00397"/>
    </source>
</evidence>
<evidence type="ECO:0000313" key="6">
    <source>
        <dbReference type="EMBL" id="RHW51160.1"/>
    </source>
</evidence>
<accession>A0A417ZHV9</accession>
<dbReference type="AlphaFoldDB" id="A0A417ZHV9"/>
<dbReference type="RefSeq" id="WP_118900576.1">
    <property type="nucleotide sequence ID" value="NZ_QOCR01000002.1"/>
</dbReference>
<dbReference type="OrthoDB" id="114886at2"/>
<comment type="catalytic activity">
    <reaction evidence="1 5">
        <text>3'-dephospho-CoA + ATP = 2'-(5''-triphospho-alpha-D-ribosyl)-3'-dephospho-CoA + adenine</text>
        <dbReference type="Rhea" id="RHEA:15117"/>
        <dbReference type="ChEBI" id="CHEBI:16708"/>
        <dbReference type="ChEBI" id="CHEBI:30616"/>
        <dbReference type="ChEBI" id="CHEBI:57328"/>
        <dbReference type="ChEBI" id="CHEBI:61378"/>
        <dbReference type="EC" id="2.4.2.52"/>
    </reaction>
</comment>
<proteinExistence type="inferred from homology"/>
<dbReference type="PANTHER" id="PTHR30201:SF2">
    <property type="entry name" value="2-(5''-TRIPHOSPHORIBOSYL)-3'-DEPHOSPHOCOENZYME-A SYNTHASE"/>
    <property type="match status" value="1"/>
</dbReference>
<keyword evidence="3 5" id="KW-0547">Nucleotide-binding</keyword>
<organism evidence="6 7">
    <name type="scientific">Bombilactobacillus bombi</name>
    <dbReference type="NCBI Taxonomy" id="1303590"/>
    <lineage>
        <taxon>Bacteria</taxon>
        <taxon>Bacillati</taxon>
        <taxon>Bacillota</taxon>
        <taxon>Bacilli</taxon>
        <taxon>Lactobacillales</taxon>
        <taxon>Lactobacillaceae</taxon>
        <taxon>Bombilactobacillus</taxon>
    </lineage>
</organism>
<comment type="similarity">
    <text evidence="5">Belongs to the CitG/MdcB family.</text>
</comment>
<sequence length="283" mass="31437">MKELPITDPLVTDALKSLLYEVSVQPKPGLVDPVSSGPHPDMDVFTFIDSALSLTEYFTACSQLGSQFTKNDLTQLFVQLRRWGLKAEQWMLTATKGVNTHKGAIFSLGIAVGAQAYRKQHNELTFTFVVQQMLVGLTQNDLQTENLKQKQSLTAGQRLYLQYGLTGIRGEAQQGFPTVTNWALPALKQATGTLNERLLDTLMVILQHSQDTNLIKRAQTPQIIPWAQQQARHFLDLGGAKTLAGKQFLQELNQVFIMKNLSLGGSADLLILTIFLALQEQIL</sequence>
<name>A0A417ZHV9_9LACO</name>
<evidence type="ECO:0000313" key="7">
    <source>
        <dbReference type="Proteomes" id="UP000284109"/>
    </source>
</evidence>
<protein>
    <recommendedName>
        <fullName evidence="5">Probable 2-(5''-triphosphoribosyl)-3'-dephosphocoenzyme-A synthase</fullName>
        <shortName evidence="5">2-(5''-triphosphoribosyl)-3'-dephospho-CoA synthase</shortName>
        <ecNumber evidence="5">2.4.2.52</ecNumber>
    </recommendedName>
</protein>
<dbReference type="InterPro" id="IPR002736">
    <property type="entry name" value="CitG"/>
</dbReference>
<dbReference type="Gene3D" id="1.10.4200.10">
    <property type="entry name" value="Triphosphoribosyl-dephospho-CoA protein"/>
    <property type="match status" value="1"/>
</dbReference>
<evidence type="ECO:0000256" key="1">
    <source>
        <dbReference type="ARBA" id="ARBA00001210"/>
    </source>
</evidence>
<dbReference type="GO" id="GO:0005524">
    <property type="term" value="F:ATP binding"/>
    <property type="evidence" value="ECO:0007669"/>
    <property type="project" value="UniProtKB-KW"/>
</dbReference>
<dbReference type="InterPro" id="IPR017551">
    <property type="entry name" value="TriPribosyl-deP-CoA_syn_CitG"/>
</dbReference>
<dbReference type="PANTHER" id="PTHR30201">
    <property type="entry name" value="TRIPHOSPHORIBOSYL-DEPHOSPHO-COA SYNTHASE"/>
    <property type="match status" value="1"/>
</dbReference>
<keyword evidence="4 5" id="KW-0067">ATP-binding</keyword>
<dbReference type="GO" id="GO:0046917">
    <property type="term" value="F:triphosphoribosyl-dephospho-CoA synthase activity"/>
    <property type="evidence" value="ECO:0007669"/>
    <property type="project" value="UniProtKB-UniRule"/>
</dbReference>
<dbReference type="EC" id="2.4.2.52" evidence="5"/>
<dbReference type="EMBL" id="QOCR01000002">
    <property type="protein sequence ID" value="RHW51160.1"/>
    <property type="molecule type" value="Genomic_DNA"/>
</dbReference>
<dbReference type="Pfam" id="PF01874">
    <property type="entry name" value="CitG"/>
    <property type="match status" value="1"/>
</dbReference>
<dbReference type="Proteomes" id="UP000284109">
    <property type="component" value="Unassembled WGS sequence"/>
</dbReference>
<evidence type="ECO:0000256" key="3">
    <source>
        <dbReference type="ARBA" id="ARBA00022741"/>
    </source>
</evidence>
<reference evidence="6 7" key="1">
    <citation type="submission" date="2018-07" db="EMBL/GenBank/DDBJ databases">
        <title>Genome sequences of six Lactobacillus spp. isolated from bumble bee guts.</title>
        <authorList>
            <person name="Motta E.V.S."/>
            <person name="Moran N.A."/>
        </authorList>
    </citation>
    <scope>NUCLEOTIDE SEQUENCE [LARGE SCALE GENOMIC DNA]</scope>
    <source>
        <strain evidence="6 7">BI-1.1</strain>
    </source>
</reference>
<dbReference type="NCBIfam" id="NF002315">
    <property type="entry name" value="PRK01237.1"/>
    <property type="match status" value="1"/>
</dbReference>
<dbReference type="GO" id="GO:0051191">
    <property type="term" value="P:prosthetic group biosynthetic process"/>
    <property type="evidence" value="ECO:0007669"/>
    <property type="project" value="TreeGrafter"/>
</dbReference>
<comment type="caution">
    <text evidence="6">The sequence shown here is derived from an EMBL/GenBank/DDBJ whole genome shotgun (WGS) entry which is preliminary data.</text>
</comment>
<evidence type="ECO:0000256" key="2">
    <source>
        <dbReference type="ARBA" id="ARBA00022679"/>
    </source>
</evidence>
<evidence type="ECO:0000256" key="4">
    <source>
        <dbReference type="ARBA" id="ARBA00022840"/>
    </source>
</evidence>
<keyword evidence="2 5" id="KW-0808">Transferase</keyword>
<dbReference type="NCBIfam" id="TIGR03125">
    <property type="entry name" value="citrate_citG"/>
    <property type="match status" value="1"/>
</dbReference>